<proteinExistence type="predicted"/>
<protein>
    <recommendedName>
        <fullName evidence="3">DUF3800 domain-containing protein</fullName>
    </recommendedName>
</protein>
<accession>A0ABQ4DAL3</accession>
<reference evidence="1 2" key="1">
    <citation type="submission" date="2021-01" db="EMBL/GenBank/DDBJ databases">
        <title>Whole genome shotgun sequence of Cellulomonas oligotrophica NBRC 109435.</title>
        <authorList>
            <person name="Komaki H."/>
            <person name="Tamura T."/>
        </authorList>
    </citation>
    <scope>NUCLEOTIDE SEQUENCE [LARGE SCALE GENOMIC DNA]</scope>
    <source>
        <strain evidence="1 2">NBRC 109435</strain>
    </source>
</reference>
<evidence type="ECO:0000313" key="2">
    <source>
        <dbReference type="Proteomes" id="UP000618382"/>
    </source>
</evidence>
<gene>
    <name evidence="1" type="ORF">Col01nite_19240</name>
</gene>
<keyword evidence="2" id="KW-1185">Reference proteome</keyword>
<dbReference type="EMBL" id="BONN01000004">
    <property type="protein sequence ID" value="GIG32765.1"/>
    <property type="molecule type" value="Genomic_DNA"/>
</dbReference>
<dbReference type="Proteomes" id="UP000618382">
    <property type="component" value="Unassembled WGS sequence"/>
</dbReference>
<name>A0ABQ4DAL3_9CELL</name>
<sequence>MERVGEGARRVFSAWGDESGSVASRDPDVYLMGAVLAVPDEVPDLRAAMRELQRPREKKVHWHADSDGRHDTIIGVVAELPIEGVVVVRHGMPGEKDERRRRKCFETFAPELVAAGCTNLTLESRGRTADERDRKMLDALRSQRRLDGTLRLDHAAGPADPVLWIADAVCGALVASRVGNRRWWAHLEKKMTVHLVDDASRT</sequence>
<organism evidence="1 2">
    <name type="scientific">Cellulomonas oligotrophica</name>
    <dbReference type="NCBI Taxonomy" id="931536"/>
    <lineage>
        <taxon>Bacteria</taxon>
        <taxon>Bacillati</taxon>
        <taxon>Actinomycetota</taxon>
        <taxon>Actinomycetes</taxon>
        <taxon>Micrococcales</taxon>
        <taxon>Cellulomonadaceae</taxon>
        <taxon>Cellulomonas</taxon>
    </lineage>
</organism>
<comment type="caution">
    <text evidence="1">The sequence shown here is derived from an EMBL/GenBank/DDBJ whole genome shotgun (WGS) entry which is preliminary data.</text>
</comment>
<evidence type="ECO:0000313" key="1">
    <source>
        <dbReference type="EMBL" id="GIG32765.1"/>
    </source>
</evidence>
<evidence type="ECO:0008006" key="3">
    <source>
        <dbReference type="Google" id="ProtNLM"/>
    </source>
</evidence>